<evidence type="ECO:0000256" key="2">
    <source>
        <dbReference type="ARBA" id="ARBA00012652"/>
    </source>
</evidence>
<feature type="domain" description="Alpha-L-rhamnosidase concanavalin-like" evidence="4">
    <location>
        <begin position="353"/>
        <end position="453"/>
    </location>
</feature>
<dbReference type="Proteomes" id="UP000244450">
    <property type="component" value="Unassembled WGS sequence"/>
</dbReference>
<dbReference type="GO" id="GO:0030596">
    <property type="term" value="F:alpha-L-rhamnosidase activity"/>
    <property type="evidence" value="ECO:0007669"/>
    <property type="project" value="UniProtKB-EC"/>
</dbReference>
<dbReference type="InterPro" id="IPR008928">
    <property type="entry name" value="6-hairpin_glycosidase_sf"/>
</dbReference>
<dbReference type="InterPro" id="IPR016007">
    <property type="entry name" value="Alpha_rhamnosid"/>
</dbReference>
<keyword evidence="9" id="KW-1185">Reference proteome</keyword>
<dbReference type="Pfam" id="PF25788">
    <property type="entry name" value="Ig_Rha78A_N"/>
    <property type="match status" value="1"/>
</dbReference>
<evidence type="ECO:0000259" key="6">
    <source>
        <dbReference type="Pfam" id="PF17389"/>
    </source>
</evidence>
<sequence length="915" mass="103147">MKRNLAFFVTACMGLYACTNTNAPTLSHLRVEYAEEPVGIDITQPRFSWELESNARGVMQTAYQVMVASSEAALRDDKPDLWDSKQVSSDQSLNVAYAGKALQSGQHCYWKVRVWTKDGDPGKWSKPATWSMGLLQPGDWHGQWIGMDSAFSWDKPKDTATRLSARYLRKEFSLDKKVKQATLYISGLGLYEPYLNGEKIGDQVMAPGPTEYNKRAFYNTFDVTKQLNNGKNALGVILGNGRFFTMRTFNVTNYGFPKMICQLNVEFEDGTSTQVTSDPSWKLTAAGPIVANNEYDGEEYDATKEMPGWNKAGFNDSQWLPVQLVKAPGDKLEAQLNKNMKIMDTVRAVKVTEIKPGVFIYDMGQNFVGWVHLHVKGKRGDRVQLRFAERLQKDSSLYMDNLRTAKVTDVYTLKGGADESWEPRFTYHGFRFVEVAGYPGKPALDALEGRVVYDEMENIGHFESSDTMLNKIYQNAWWGIRSNYRGMPTDCPQRDERMGWTGDRMTGSRGESFLFDNHLLYAKWLQDLEDAQTPEGSIPDVAPTYWKIYSDNMTWPGAFLEIANMLYEQYGDPKPIQQHYPAMKKWMAYMQNKYMRDHILTKDTYGDWCVPPESPEMILSKDPARITAGAFLGTAFYYHMLQHMQRFAKLTGHEADAPGYATLADSVKSAFNKKFFNSAEGFYANNTPTANIFSLAFGLAPESERQRVFQHVADRTLKDYNGHVSTGLVGAEYLMRTLTQYDRGDIALQLATNKTYPSWGYMAENGATTIWELWNGDTANPGMNSGNHVMLLGDLLIWCYQHLGGIAPDTSNVGYKKIIMKPAMLKGLDHVTASYHSSYGMVKSAWKGKDKAFDWNISIPANASAVVYVPAQNANQVQENGKAIAADDANIKFIKQEGTYAVYNVGSGNYHFTTP</sequence>
<dbReference type="EC" id="3.2.1.40" evidence="2"/>
<dbReference type="InterPro" id="IPR013737">
    <property type="entry name" value="Bac_rhamnosid_N"/>
</dbReference>
<reference evidence="8 9" key="1">
    <citation type="submission" date="2018-04" db="EMBL/GenBank/DDBJ databases">
        <title>Chitinophaga fuyangensis sp. nov., isolated from soil in a chemical factory.</title>
        <authorList>
            <person name="Chen K."/>
        </authorList>
    </citation>
    <scope>NUCLEOTIDE SEQUENCE [LARGE SCALE GENOMIC DNA]</scope>
    <source>
        <strain evidence="8 9">LY-1</strain>
    </source>
</reference>
<dbReference type="RefSeq" id="WP_108687197.1">
    <property type="nucleotide sequence ID" value="NZ_QCYK01000002.1"/>
</dbReference>
<proteinExistence type="predicted"/>
<evidence type="ECO:0000259" key="7">
    <source>
        <dbReference type="Pfam" id="PF17390"/>
    </source>
</evidence>
<dbReference type="InterPro" id="IPR035398">
    <property type="entry name" value="Bac_rhamnosid_C"/>
</dbReference>
<accession>A0A2T7BGE2</accession>
<dbReference type="InterPro" id="IPR013783">
    <property type="entry name" value="Ig-like_fold"/>
</dbReference>
<dbReference type="OrthoDB" id="9766741at2"/>
<dbReference type="Gene3D" id="1.50.10.10">
    <property type="match status" value="1"/>
</dbReference>
<organism evidence="8 9">
    <name type="scientific">Chitinophaga parva</name>
    <dbReference type="NCBI Taxonomy" id="2169414"/>
    <lineage>
        <taxon>Bacteria</taxon>
        <taxon>Pseudomonadati</taxon>
        <taxon>Bacteroidota</taxon>
        <taxon>Chitinophagia</taxon>
        <taxon>Chitinophagales</taxon>
        <taxon>Chitinophagaceae</taxon>
        <taxon>Chitinophaga</taxon>
    </lineage>
</organism>
<name>A0A2T7BGE2_9BACT</name>
<evidence type="ECO:0000256" key="3">
    <source>
        <dbReference type="ARBA" id="ARBA00022801"/>
    </source>
</evidence>
<dbReference type="PROSITE" id="PS51257">
    <property type="entry name" value="PROKAR_LIPOPROTEIN"/>
    <property type="match status" value="1"/>
</dbReference>
<feature type="domain" description="Alpha-L-rhamnosidase C-terminal" evidence="7">
    <location>
        <begin position="805"/>
        <end position="882"/>
    </location>
</feature>
<dbReference type="AlphaFoldDB" id="A0A2T7BGE2"/>
<dbReference type="PANTHER" id="PTHR33307:SF6">
    <property type="entry name" value="ALPHA-RHAMNOSIDASE (EUROFUNG)-RELATED"/>
    <property type="match status" value="1"/>
</dbReference>
<keyword evidence="3" id="KW-0378">Hydrolase</keyword>
<evidence type="ECO:0000259" key="4">
    <source>
        <dbReference type="Pfam" id="PF05592"/>
    </source>
</evidence>
<dbReference type="InterPro" id="IPR008902">
    <property type="entry name" value="Rhamnosid_concanavalin"/>
</dbReference>
<dbReference type="SUPFAM" id="SSF48208">
    <property type="entry name" value="Six-hairpin glycosidases"/>
    <property type="match status" value="1"/>
</dbReference>
<gene>
    <name evidence="8" type="ORF">DCC81_13755</name>
</gene>
<dbReference type="EMBL" id="QCYK01000002">
    <property type="protein sequence ID" value="PUZ25359.1"/>
    <property type="molecule type" value="Genomic_DNA"/>
</dbReference>
<evidence type="ECO:0000313" key="9">
    <source>
        <dbReference type="Proteomes" id="UP000244450"/>
    </source>
</evidence>
<comment type="caution">
    <text evidence="8">The sequence shown here is derived from an EMBL/GenBank/DDBJ whole genome shotgun (WGS) entry which is preliminary data.</text>
</comment>
<dbReference type="Gene3D" id="2.60.420.10">
    <property type="entry name" value="Maltose phosphorylase, domain 3"/>
    <property type="match status" value="1"/>
</dbReference>
<feature type="domain" description="Alpha-L-rhamnosidase six-hairpin glycosidase" evidence="6">
    <location>
        <begin position="458"/>
        <end position="803"/>
    </location>
</feature>
<dbReference type="Gene3D" id="2.60.120.260">
    <property type="entry name" value="Galactose-binding domain-like"/>
    <property type="match status" value="2"/>
</dbReference>
<dbReference type="Gene3D" id="2.60.40.10">
    <property type="entry name" value="Immunoglobulins"/>
    <property type="match status" value="1"/>
</dbReference>
<dbReference type="InterPro" id="IPR035396">
    <property type="entry name" value="Bac_rhamnosid6H"/>
</dbReference>
<evidence type="ECO:0000256" key="1">
    <source>
        <dbReference type="ARBA" id="ARBA00001445"/>
    </source>
</evidence>
<comment type="catalytic activity">
    <reaction evidence="1">
        <text>Hydrolysis of terminal non-reducing alpha-L-rhamnose residues in alpha-L-rhamnosides.</text>
        <dbReference type="EC" id="3.2.1.40"/>
    </reaction>
</comment>
<dbReference type="Pfam" id="PF17389">
    <property type="entry name" value="Bac_rhamnosid6H"/>
    <property type="match status" value="1"/>
</dbReference>
<protein>
    <recommendedName>
        <fullName evidence="2">alpha-L-rhamnosidase</fullName>
        <ecNumber evidence="2">3.2.1.40</ecNumber>
    </recommendedName>
</protein>
<feature type="domain" description="Bacterial alpha-L-rhamnosidase N-terminal" evidence="5">
    <location>
        <begin position="176"/>
        <end position="343"/>
    </location>
</feature>
<dbReference type="PANTHER" id="PTHR33307">
    <property type="entry name" value="ALPHA-RHAMNOSIDASE (EUROFUNG)"/>
    <property type="match status" value="1"/>
</dbReference>
<dbReference type="PIRSF" id="PIRSF010631">
    <property type="entry name" value="A-rhamnsds"/>
    <property type="match status" value="1"/>
</dbReference>
<dbReference type="Pfam" id="PF17390">
    <property type="entry name" value="Bac_rhamnosid_C"/>
    <property type="match status" value="1"/>
</dbReference>
<dbReference type="InterPro" id="IPR012341">
    <property type="entry name" value="6hp_glycosidase-like_sf"/>
</dbReference>
<dbReference type="Pfam" id="PF08531">
    <property type="entry name" value="Bac_rhamnosid_N"/>
    <property type="match status" value="1"/>
</dbReference>
<evidence type="ECO:0000313" key="8">
    <source>
        <dbReference type="EMBL" id="PUZ25359.1"/>
    </source>
</evidence>
<evidence type="ECO:0000259" key="5">
    <source>
        <dbReference type="Pfam" id="PF08531"/>
    </source>
</evidence>
<dbReference type="GO" id="GO:0005975">
    <property type="term" value="P:carbohydrate metabolic process"/>
    <property type="evidence" value="ECO:0007669"/>
    <property type="project" value="InterPro"/>
</dbReference>
<dbReference type="Pfam" id="PF05592">
    <property type="entry name" value="Bac_rhamnosid"/>
    <property type="match status" value="1"/>
</dbReference>